<evidence type="ECO:0000313" key="1">
    <source>
        <dbReference type="EMBL" id="KAJ1519495.1"/>
    </source>
</evidence>
<name>A0AAV7X7J8_9NEOP</name>
<dbReference type="AlphaFoldDB" id="A0AAV7X7J8"/>
<dbReference type="Gene3D" id="3.40.50.150">
    <property type="entry name" value="Vaccinia Virus protein VP39"/>
    <property type="match status" value="1"/>
</dbReference>
<accession>A0AAV7X7J8</accession>
<reference evidence="1" key="1">
    <citation type="submission" date="2022-12" db="EMBL/GenBank/DDBJ databases">
        <title>Chromosome-level genome assembly of the bean flower thrips Megalurothrips usitatus.</title>
        <authorList>
            <person name="Ma L."/>
            <person name="Liu Q."/>
            <person name="Li H."/>
            <person name="Cai W."/>
        </authorList>
    </citation>
    <scope>NUCLEOTIDE SEQUENCE</scope>
    <source>
        <strain evidence="1">Cailab_2022a</strain>
    </source>
</reference>
<proteinExistence type="predicted"/>
<dbReference type="InterPro" id="IPR029063">
    <property type="entry name" value="SAM-dependent_MTases_sf"/>
</dbReference>
<dbReference type="CDD" id="cd02440">
    <property type="entry name" value="AdoMet_MTases"/>
    <property type="match status" value="1"/>
</dbReference>
<sequence length="284" mass="31963">MDNASLYACANCLQKRDASRALEEFLPRMTWGSDEMVLDVGCGPGDVTAEVLLPKLPSDVSHVVGLDLSASMVRHAADRYRSHKKLTFAQSDISAAYNTAALDVPGRAFSKLFSFYCLHWVQDQRGAMHSICRLLSPGGEALLVFLAGGPIFKLWEKMAKNPKWTDYMQDISRFISPYQHCADPAAEFYNLLAEFGLEVLHCSCRDETFMFDTMESLKKQIEAVTPFLERMPVELRASFIEDCMDEVVKLGLIQNNNNNGKDRVNTRYLLLIAHARKPALDTRL</sequence>
<dbReference type="Proteomes" id="UP001075354">
    <property type="component" value="Chromosome 16"/>
</dbReference>
<dbReference type="PANTHER" id="PTHR43464">
    <property type="entry name" value="METHYLTRANSFERASE"/>
    <property type="match status" value="1"/>
</dbReference>
<organism evidence="1 2">
    <name type="scientific">Megalurothrips usitatus</name>
    <name type="common">bean blossom thrips</name>
    <dbReference type="NCBI Taxonomy" id="439358"/>
    <lineage>
        <taxon>Eukaryota</taxon>
        <taxon>Metazoa</taxon>
        <taxon>Ecdysozoa</taxon>
        <taxon>Arthropoda</taxon>
        <taxon>Hexapoda</taxon>
        <taxon>Insecta</taxon>
        <taxon>Pterygota</taxon>
        <taxon>Neoptera</taxon>
        <taxon>Paraneoptera</taxon>
        <taxon>Thysanoptera</taxon>
        <taxon>Terebrantia</taxon>
        <taxon>Thripoidea</taxon>
        <taxon>Thripidae</taxon>
        <taxon>Megalurothrips</taxon>
    </lineage>
</organism>
<protein>
    <recommendedName>
        <fullName evidence="3">Juvenile hormone acid O-methyltransferase</fullName>
    </recommendedName>
</protein>
<dbReference type="GO" id="GO:0010420">
    <property type="term" value="F:polyprenyldihydroxybenzoate methyltransferase activity"/>
    <property type="evidence" value="ECO:0007669"/>
    <property type="project" value="TreeGrafter"/>
</dbReference>
<dbReference type="Pfam" id="PF13489">
    <property type="entry name" value="Methyltransf_23"/>
    <property type="match status" value="1"/>
</dbReference>
<keyword evidence="2" id="KW-1185">Reference proteome</keyword>
<gene>
    <name evidence="1" type="ORF">ONE63_004780</name>
</gene>
<dbReference type="SUPFAM" id="SSF53335">
    <property type="entry name" value="S-adenosyl-L-methionine-dependent methyltransferases"/>
    <property type="match status" value="1"/>
</dbReference>
<evidence type="ECO:0000313" key="2">
    <source>
        <dbReference type="Proteomes" id="UP001075354"/>
    </source>
</evidence>
<dbReference type="EMBL" id="JAPTSV010000016">
    <property type="protein sequence ID" value="KAJ1519495.1"/>
    <property type="molecule type" value="Genomic_DNA"/>
</dbReference>
<dbReference type="PANTHER" id="PTHR43464:SF23">
    <property type="entry name" value="JUVENILE HORMONE ACID O-METHYLTRANSFERASE"/>
    <property type="match status" value="1"/>
</dbReference>
<comment type="caution">
    <text evidence="1">The sequence shown here is derived from an EMBL/GenBank/DDBJ whole genome shotgun (WGS) entry which is preliminary data.</text>
</comment>
<evidence type="ECO:0008006" key="3">
    <source>
        <dbReference type="Google" id="ProtNLM"/>
    </source>
</evidence>